<dbReference type="Gene3D" id="2.40.10.220">
    <property type="entry name" value="predicted glycosyltransferase like domains"/>
    <property type="match status" value="1"/>
</dbReference>
<dbReference type="RefSeq" id="WP_119111823.1">
    <property type="nucleotide sequence ID" value="NZ_CBCSEO010000009.1"/>
</dbReference>
<dbReference type="GO" id="GO:0035438">
    <property type="term" value="F:cyclic-di-GMP binding"/>
    <property type="evidence" value="ECO:0007669"/>
    <property type="project" value="InterPro"/>
</dbReference>
<gene>
    <name evidence="3" type="ORF">D1970_05140</name>
</gene>
<dbReference type="InterPro" id="IPR009875">
    <property type="entry name" value="PilZ_domain"/>
</dbReference>
<feature type="domain" description="Type III secretion system flagellar brake protein YcgR PilZN" evidence="2">
    <location>
        <begin position="3"/>
        <end position="89"/>
    </location>
</feature>
<organism evidence="3 4">
    <name type="scientific">Mesobacillus zeae</name>
    <dbReference type="NCBI Taxonomy" id="1917180"/>
    <lineage>
        <taxon>Bacteria</taxon>
        <taxon>Bacillati</taxon>
        <taxon>Bacillota</taxon>
        <taxon>Bacilli</taxon>
        <taxon>Bacillales</taxon>
        <taxon>Bacillaceae</taxon>
        <taxon>Mesobacillus</taxon>
    </lineage>
</organism>
<dbReference type="Proteomes" id="UP000265816">
    <property type="component" value="Unassembled WGS sequence"/>
</dbReference>
<dbReference type="AlphaFoldDB" id="A0A398BBV3"/>
<dbReference type="SUPFAM" id="SSF141371">
    <property type="entry name" value="PilZ domain-like"/>
    <property type="match status" value="1"/>
</dbReference>
<dbReference type="OrthoDB" id="1951449at2"/>
<feature type="domain" description="PilZ" evidence="1">
    <location>
        <begin position="98"/>
        <end position="206"/>
    </location>
</feature>
<dbReference type="Pfam" id="PF12945">
    <property type="entry name" value="PilZNR"/>
    <property type="match status" value="1"/>
</dbReference>
<name>A0A398BBV3_9BACI</name>
<accession>A0A398BBV3</accession>
<evidence type="ECO:0000313" key="4">
    <source>
        <dbReference type="Proteomes" id="UP000265816"/>
    </source>
</evidence>
<sequence>MLKIGDVIILEHFYADSYGSYKCKLVEKRGSDLYIDYPLNIETGKNVYLLEGTLLKAVFTGEGGSRFQFSTEVKGRAKESIPMLVLAGPALDSLVKVQRRQYVRVETPIDVAVLSVESGKPLFTAVTEDFSAGGAALLAASKESLHAGMELECLLVFPMQGGEYKYKKVKSRVIRIQEAMPGINKISIQFIGTNGIDRQLFLRFCFDRQLDQKKKGLLIHG</sequence>
<dbReference type="InterPro" id="IPR009926">
    <property type="entry name" value="T3SS_YcgR_PilZN"/>
</dbReference>
<evidence type="ECO:0000313" key="3">
    <source>
        <dbReference type="EMBL" id="RID87312.1"/>
    </source>
</evidence>
<reference evidence="3 4" key="1">
    <citation type="submission" date="2018-08" db="EMBL/GenBank/DDBJ databases">
        <title>Bacillus jemisoniae sp. nov., Bacillus chryseoplanitiae sp. nov., Bacillus resnikiae sp. nov., and Bacillus frankliniae sp. nov., isolated from Viking spacecraft and associated surfaces.</title>
        <authorList>
            <person name="Seuylemezian A."/>
            <person name="Vaishampayan P."/>
        </authorList>
    </citation>
    <scope>NUCLEOTIDE SEQUENCE [LARGE SCALE GENOMIC DNA]</scope>
    <source>
        <strain evidence="3 4">JJ-247</strain>
    </source>
</reference>
<dbReference type="Pfam" id="PF07238">
    <property type="entry name" value="PilZ"/>
    <property type="match status" value="1"/>
</dbReference>
<protein>
    <submittedName>
        <fullName evidence="3">Pilus assembly protein PilZ</fullName>
    </submittedName>
</protein>
<keyword evidence="4" id="KW-1185">Reference proteome</keyword>
<dbReference type="EMBL" id="QWVT01000010">
    <property type="protein sequence ID" value="RID87312.1"/>
    <property type="molecule type" value="Genomic_DNA"/>
</dbReference>
<comment type="caution">
    <text evidence="3">The sequence shown here is derived from an EMBL/GenBank/DDBJ whole genome shotgun (WGS) entry which is preliminary data.</text>
</comment>
<proteinExistence type="predicted"/>
<evidence type="ECO:0000259" key="2">
    <source>
        <dbReference type="Pfam" id="PF12945"/>
    </source>
</evidence>
<evidence type="ECO:0000259" key="1">
    <source>
        <dbReference type="Pfam" id="PF07238"/>
    </source>
</evidence>